<protein>
    <recommendedName>
        <fullName evidence="2">NAD-dependent epimerase/dehydratase domain-containing protein</fullName>
    </recommendedName>
</protein>
<dbReference type="GO" id="GO:0004029">
    <property type="term" value="F:aldehyde dehydrogenase (NAD+) activity"/>
    <property type="evidence" value="ECO:0007669"/>
    <property type="project" value="TreeGrafter"/>
</dbReference>
<sequence>MKVFVLGATGFIGLPAAQALVRAGHSVYGLARTPEKAKQLAAEEIIPVLGDSNDPSKWEHIIADVDVVLEAVASNTELEKLSRTVQKAVADAAVKLRPPHAPKLTYIYTSGTWVHGEDRENIVSDTTPLTKPATLVAWRPQLEQDVLANPAWNPVIVRPALLYGRGGSLVAPLFDSALQGKAIWYGTPGARMAFIHCDDLAQLYVLIAEKAQLVGGKIFDAANDITEGTEDVLARVAKVSGAKSWELKKPSNLYEEALSTTTILRPYLARALLGWQPRKAGFADNIEVYLNAWRANVGK</sequence>
<name>A0A4R0RTT7_9APHY</name>
<dbReference type="OrthoDB" id="10000533at2759"/>
<dbReference type="InterPro" id="IPR036291">
    <property type="entry name" value="NAD(P)-bd_dom_sf"/>
</dbReference>
<dbReference type="AlphaFoldDB" id="A0A4R0RTT7"/>
<evidence type="ECO:0000313" key="3">
    <source>
        <dbReference type="EMBL" id="TCD70853.1"/>
    </source>
</evidence>
<accession>A0A4R0RTT7</accession>
<organism evidence="3 4">
    <name type="scientific">Steccherinum ochraceum</name>
    <dbReference type="NCBI Taxonomy" id="92696"/>
    <lineage>
        <taxon>Eukaryota</taxon>
        <taxon>Fungi</taxon>
        <taxon>Dikarya</taxon>
        <taxon>Basidiomycota</taxon>
        <taxon>Agaricomycotina</taxon>
        <taxon>Agaricomycetes</taxon>
        <taxon>Polyporales</taxon>
        <taxon>Steccherinaceae</taxon>
        <taxon>Steccherinum</taxon>
    </lineage>
</organism>
<dbReference type="InterPro" id="IPR001509">
    <property type="entry name" value="Epimerase_deHydtase"/>
</dbReference>
<evidence type="ECO:0000313" key="4">
    <source>
        <dbReference type="Proteomes" id="UP000292702"/>
    </source>
</evidence>
<dbReference type="Pfam" id="PF01370">
    <property type="entry name" value="Epimerase"/>
    <property type="match status" value="1"/>
</dbReference>
<evidence type="ECO:0000259" key="2">
    <source>
        <dbReference type="Pfam" id="PF01370"/>
    </source>
</evidence>
<dbReference type="SUPFAM" id="SSF51735">
    <property type="entry name" value="NAD(P)-binding Rossmann-fold domains"/>
    <property type="match status" value="1"/>
</dbReference>
<feature type="signal peptide" evidence="1">
    <location>
        <begin position="1"/>
        <end position="19"/>
    </location>
</feature>
<gene>
    <name evidence="3" type="ORF">EIP91_001161</name>
</gene>
<dbReference type="EMBL" id="RWJN01000013">
    <property type="protein sequence ID" value="TCD70853.1"/>
    <property type="molecule type" value="Genomic_DNA"/>
</dbReference>
<dbReference type="InterPro" id="IPR051783">
    <property type="entry name" value="NAD(P)-dependent_oxidoreduct"/>
</dbReference>
<keyword evidence="4" id="KW-1185">Reference proteome</keyword>
<dbReference type="PANTHER" id="PTHR48079:SF3">
    <property type="entry name" value="NAD-DEPENDENT EPIMERASE_DEHYDRATASE DOMAIN-CONTAINING PROTEIN"/>
    <property type="match status" value="1"/>
</dbReference>
<comment type="caution">
    <text evidence="3">The sequence shown here is derived from an EMBL/GenBank/DDBJ whole genome shotgun (WGS) entry which is preliminary data.</text>
</comment>
<dbReference type="Proteomes" id="UP000292702">
    <property type="component" value="Unassembled WGS sequence"/>
</dbReference>
<dbReference type="GO" id="GO:0005737">
    <property type="term" value="C:cytoplasm"/>
    <property type="evidence" value="ECO:0007669"/>
    <property type="project" value="TreeGrafter"/>
</dbReference>
<keyword evidence="1" id="KW-0732">Signal</keyword>
<proteinExistence type="predicted"/>
<dbReference type="PANTHER" id="PTHR48079">
    <property type="entry name" value="PROTEIN YEEZ"/>
    <property type="match status" value="1"/>
</dbReference>
<dbReference type="STRING" id="92696.A0A4R0RTT7"/>
<feature type="chain" id="PRO_5020316675" description="NAD-dependent epimerase/dehydratase domain-containing protein" evidence="1">
    <location>
        <begin position="20"/>
        <end position="299"/>
    </location>
</feature>
<dbReference type="Gene3D" id="3.40.50.720">
    <property type="entry name" value="NAD(P)-binding Rossmann-like Domain"/>
    <property type="match status" value="1"/>
</dbReference>
<reference evidence="3 4" key="1">
    <citation type="submission" date="2018-11" db="EMBL/GenBank/DDBJ databases">
        <title>Genome assembly of Steccherinum ochraceum LE-BIN_3174, the white-rot fungus of the Steccherinaceae family (The Residual Polyporoid clade, Polyporales, Basidiomycota).</title>
        <authorList>
            <person name="Fedorova T.V."/>
            <person name="Glazunova O.A."/>
            <person name="Landesman E.O."/>
            <person name="Moiseenko K.V."/>
            <person name="Psurtseva N.V."/>
            <person name="Savinova O.S."/>
            <person name="Shakhova N.V."/>
            <person name="Tyazhelova T.V."/>
            <person name="Vasina D.V."/>
        </authorList>
    </citation>
    <scope>NUCLEOTIDE SEQUENCE [LARGE SCALE GENOMIC DNA]</scope>
    <source>
        <strain evidence="3 4">LE-BIN_3174</strain>
    </source>
</reference>
<evidence type="ECO:0000256" key="1">
    <source>
        <dbReference type="SAM" id="SignalP"/>
    </source>
</evidence>
<feature type="domain" description="NAD-dependent epimerase/dehydratase" evidence="2">
    <location>
        <begin position="3"/>
        <end position="219"/>
    </location>
</feature>